<protein>
    <recommendedName>
        <fullName evidence="3">RNase H type-1 domain-containing protein</fullName>
    </recommendedName>
</protein>
<reference evidence="1 2" key="1">
    <citation type="submission" date="2021-05" db="EMBL/GenBank/DDBJ databases">
        <title>Genome Assembly of Synthetic Allotetraploid Brassica napus Reveals Homoeologous Exchanges between Subgenomes.</title>
        <authorList>
            <person name="Davis J.T."/>
        </authorList>
    </citation>
    <scope>NUCLEOTIDE SEQUENCE [LARGE SCALE GENOMIC DNA]</scope>
    <source>
        <strain evidence="2">cv. Da-Ae</strain>
        <tissue evidence="1">Seedling</tissue>
    </source>
</reference>
<comment type="caution">
    <text evidence="1">The sequence shown here is derived from an EMBL/GenBank/DDBJ whole genome shotgun (WGS) entry which is preliminary data.</text>
</comment>
<evidence type="ECO:0000313" key="1">
    <source>
        <dbReference type="EMBL" id="KAH0860804.1"/>
    </source>
</evidence>
<evidence type="ECO:0008006" key="3">
    <source>
        <dbReference type="Google" id="ProtNLM"/>
    </source>
</evidence>
<evidence type="ECO:0000313" key="2">
    <source>
        <dbReference type="Proteomes" id="UP000824890"/>
    </source>
</evidence>
<gene>
    <name evidence="1" type="ORF">HID58_089065</name>
</gene>
<name>A0ABQ7XZA6_BRANA</name>
<sequence length="111" mass="12289">MRPPSVLKAFRSSRTTKRSHKEIFGIVADIKALAASFSSINFSYVSRSKNLDADLLSKSVLRNSSCTVDPVLNFNMNPEALNTVLSLNLKTSDWLRVIIGVESCKAMLELI</sequence>
<proteinExistence type="predicted"/>
<organism evidence="1 2">
    <name type="scientific">Brassica napus</name>
    <name type="common">Rape</name>
    <dbReference type="NCBI Taxonomy" id="3708"/>
    <lineage>
        <taxon>Eukaryota</taxon>
        <taxon>Viridiplantae</taxon>
        <taxon>Streptophyta</taxon>
        <taxon>Embryophyta</taxon>
        <taxon>Tracheophyta</taxon>
        <taxon>Spermatophyta</taxon>
        <taxon>Magnoliopsida</taxon>
        <taxon>eudicotyledons</taxon>
        <taxon>Gunneridae</taxon>
        <taxon>Pentapetalae</taxon>
        <taxon>rosids</taxon>
        <taxon>malvids</taxon>
        <taxon>Brassicales</taxon>
        <taxon>Brassicaceae</taxon>
        <taxon>Brassiceae</taxon>
        <taxon>Brassica</taxon>
    </lineage>
</organism>
<dbReference type="Proteomes" id="UP000824890">
    <property type="component" value="Unassembled WGS sequence"/>
</dbReference>
<dbReference type="EMBL" id="JAGKQM010000019">
    <property type="protein sequence ID" value="KAH0860804.1"/>
    <property type="molecule type" value="Genomic_DNA"/>
</dbReference>
<keyword evidence="2" id="KW-1185">Reference proteome</keyword>
<accession>A0ABQ7XZA6</accession>